<evidence type="ECO:0008006" key="4">
    <source>
        <dbReference type="Google" id="ProtNLM"/>
    </source>
</evidence>
<keyword evidence="3" id="KW-1185">Reference proteome</keyword>
<organism evidence="2 3">
    <name type="scientific">Flagellimonas eckloniae</name>
    <dbReference type="NCBI Taxonomy" id="346185"/>
    <lineage>
        <taxon>Bacteria</taxon>
        <taxon>Pseudomonadati</taxon>
        <taxon>Bacteroidota</taxon>
        <taxon>Flavobacteriia</taxon>
        <taxon>Flavobacteriales</taxon>
        <taxon>Flavobacteriaceae</taxon>
        <taxon>Flagellimonas</taxon>
    </lineage>
</organism>
<evidence type="ECO:0000256" key="1">
    <source>
        <dbReference type="SAM" id="SignalP"/>
    </source>
</evidence>
<dbReference type="STRING" id="346185.AAY42_13860"/>
<dbReference type="AlphaFoldDB" id="A0A0Q1BJK5"/>
<gene>
    <name evidence="2" type="ORF">AAY42_13860</name>
</gene>
<feature type="signal peptide" evidence="1">
    <location>
        <begin position="1"/>
        <end position="23"/>
    </location>
</feature>
<reference evidence="2 3" key="1">
    <citation type="submission" date="2015-04" db="EMBL/GenBank/DDBJ databases">
        <title>Complete genome of flavobacterium.</title>
        <authorList>
            <person name="Kwon Y.M."/>
            <person name="Kim S.-J."/>
        </authorList>
    </citation>
    <scope>NUCLEOTIDE SEQUENCE [LARGE SCALE GENOMIC DNA]</scope>
    <source>
        <strain evidence="2 3">DK169</strain>
    </source>
</reference>
<evidence type="ECO:0000313" key="2">
    <source>
        <dbReference type="EMBL" id="KQC30852.1"/>
    </source>
</evidence>
<comment type="caution">
    <text evidence="2">The sequence shown here is derived from an EMBL/GenBank/DDBJ whole genome shotgun (WGS) entry which is preliminary data.</text>
</comment>
<feature type="chain" id="PRO_5006188742" description="Nicotinic acid mononucleotide adenyltransferase" evidence="1">
    <location>
        <begin position="24"/>
        <end position="132"/>
    </location>
</feature>
<dbReference type="EMBL" id="LCTZ01000002">
    <property type="protein sequence ID" value="KQC30852.1"/>
    <property type="molecule type" value="Genomic_DNA"/>
</dbReference>
<protein>
    <recommendedName>
        <fullName evidence="4">Nicotinic acid mononucleotide adenyltransferase</fullName>
    </recommendedName>
</protein>
<evidence type="ECO:0000313" key="3">
    <source>
        <dbReference type="Proteomes" id="UP000050827"/>
    </source>
</evidence>
<keyword evidence="1" id="KW-0732">Signal</keyword>
<accession>A0A0Q1BJK5</accession>
<proteinExistence type="predicted"/>
<sequence>MQLEMKRSLLIISLSLISFTTKAQDSNTYIQNDAAMFSNRYIFNSDGTFKHFFITDDGQVWYGRGNYFNKGKYRTLYFKDADTTMNEYNGWRIHYETNFQRVLVKKGYGFKSFEKNSNTGKPGVRLKKTAPN</sequence>
<name>A0A0Q1BJK5_9FLAO</name>
<dbReference type="Proteomes" id="UP000050827">
    <property type="component" value="Unassembled WGS sequence"/>
</dbReference>